<dbReference type="SUPFAM" id="SSF55298">
    <property type="entry name" value="YjgF-like"/>
    <property type="match status" value="1"/>
</dbReference>
<dbReference type="PANTHER" id="PTHR11803">
    <property type="entry name" value="2-IMINOBUTANOATE/2-IMINOPROPANOATE DEAMINASE RIDA"/>
    <property type="match status" value="1"/>
</dbReference>
<evidence type="ECO:0000313" key="2">
    <source>
        <dbReference type="EMBL" id="MCD5316432.1"/>
    </source>
</evidence>
<dbReference type="InterPro" id="IPR035959">
    <property type="entry name" value="RutC-like_sf"/>
</dbReference>
<dbReference type="CDD" id="cd00448">
    <property type="entry name" value="YjgF_YER057c_UK114_family"/>
    <property type="match status" value="1"/>
</dbReference>
<comment type="caution">
    <text evidence="2">The sequence shown here is derived from an EMBL/GenBank/DDBJ whole genome shotgun (WGS) entry which is preliminary data.</text>
</comment>
<dbReference type="Pfam" id="PF01042">
    <property type="entry name" value="Ribonuc_L-PSP"/>
    <property type="match status" value="1"/>
</dbReference>
<dbReference type="EMBL" id="JAJOMB010000030">
    <property type="protein sequence ID" value="MCD5316432.1"/>
    <property type="molecule type" value="Genomic_DNA"/>
</dbReference>
<dbReference type="GO" id="GO:0019239">
    <property type="term" value="F:deaminase activity"/>
    <property type="evidence" value="ECO:0007669"/>
    <property type="project" value="TreeGrafter"/>
</dbReference>
<dbReference type="InterPro" id="IPR006175">
    <property type="entry name" value="YjgF/YER057c/UK114"/>
</dbReference>
<dbReference type="PANTHER" id="PTHR11803:SF58">
    <property type="entry name" value="PROTEIN HMF1-RELATED"/>
    <property type="match status" value="1"/>
</dbReference>
<dbReference type="GO" id="GO:0005829">
    <property type="term" value="C:cytosol"/>
    <property type="evidence" value="ECO:0007669"/>
    <property type="project" value="TreeGrafter"/>
</dbReference>
<gene>
    <name evidence="2" type="ORF">LR394_36605</name>
</gene>
<dbReference type="RefSeq" id="WP_231449284.1">
    <property type="nucleotide sequence ID" value="NZ_JAJOMB010000030.1"/>
</dbReference>
<dbReference type="Gene3D" id="3.30.1330.40">
    <property type="entry name" value="RutC-like"/>
    <property type="match status" value="1"/>
</dbReference>
<sequence>MAISLKNPAGLPEVPLYKYVSVASGSKMVHMAGQVPIDENGETVGKGDYVAQIEQAYLNVAKVLAAAGATFDDVVKINVYAVNMTPDVIAASGEGIARAEQKLGVKIQAPLTGIGVAALASPEYLVEVDAVAVLD</sequence>
<evidence type="ECO:0000313" key="3">
    <source>
        <dbReference type="Proteomes" id="UP001138997"/>
    </source>
</evidence>
<reference evidence="2" key="1">
    <citation type="submission" date="2021-11" db="EMBL/GenBank/DDBJ databases">
        <title>Streptomyces corallinus and Kineosporia corallina sp. nov., two new coral-derived marine actinobacteria.</title>
        <authorList>
            <person name="Buangrab K."/>
            <person name="Sutthacheep M."/>
            <person name="Yeemin T."/>
            <person name="Harunari E."/>
            <person name="Igarashi Y."/>
            <person name="Sripreechasak P."/>
            <person name="Kanchanasin P."/>
            <person name="Tanasupawat S."/>
            <person name="Phongsopitanun W."/>
        </authorList>
    </citation>
    <scope>NUCLEOTIDE SEQUENCE</scope>
    <source>
        <strain evidence="2">JCM 31032</strain>
    </source>
</reference>
<keyword evidence="3" id="KW-1185">Reference proteome</keyword>
<dbReference type="AlphaFoldDB" id="A0A9X1NJY0"/>
<protein>
    <submittedName>
        <fullName evidence="2">RidA family protein</fullName>
    </submittedName>
</protein>
<comment type="similarity">
    <text evidence="1">Belongs to the RutC family.</text>
</comment>
<organism evidence="2 3">
    <name type="scientific">Kineosporia babensis</name>
    <dbReference type="NCBI Taxonomy" id="499548"/>
    <lineage>
        <taxon>Bacteria</taxon>
        <taxon>Bacillati</taxon>
        <taxon>Actinomycetota</taxon>
        <taxon>Actinomycetes</taxon>
        <taxon>Kineosporiales</taxon>
        <taxon>Kineosporiaceae</taxon>
        <taxon>Kineosporia</taxon>
    </lineage>
</organism>
<accession>A0A9X1NJY0</accession>
<evidence type="ECO:0000256" key="1">
    <source>
        <dbReference type="ARBA" id="ARBA00010552"/>
    </source>
</evidence>
<name>A0A9X1NJY0_9ACTN</name>
<dbReference type="Proteomes" id="UP001138997">
    <property type="component" value="Unassembled WGS sequence"/>
</dbReference>
<proteinExistence type="inferred from homology"/>